<organism evidence="1 2">
    <name type="scientific">Thioalkalicoccus limnaeus</name>
    <dbReference type="NCBI Taxonomy" id="120681"/>
    <lineage>
        <taxon>Bacteria</taxon>
        <taxon>Pseudomonadati</taxon>
        <taxon>Pseudomonadota</taxon>
        <taxon>Gammaproteobacteria</taxon>
        <taxon>Chromatiales</taxon>
        <taxon>Chromatiaceae</taxon>
        <taxon>Thioalkalicoccus</taxon>
    </lineage>
</organism>
<name>A0ABV4BC58_9GAMM</name>
<dbReference type="RefSeq" id="WP_369666260.1">
    <property type="nucleotide sequence ID" value="NZ_JBDKXB010000005.1"/>
</dbReference>
<protein>
    <submittedName>
        <fullName evidence="1">Uncharacterized protein</fullName>
    </submittedName>
</protein>
<comment type="caution">
    <text evidence="1">The sequence shown here is derived from an EMBL/GenBank/DDBJ whole genome shotgun (WGS) entry which is preliminary data.</text>
</comment>
<sequence>MFGQAMVKPLATLFLALVILFSGCAKIEQDKKAMAIEASTQAYATALRWGYFETAQGYLHPERRAQGFDANWGNGVRVVGYEVARPLAMSDAVTANQSVLISYLHQDVQRVRTVTDHQIWRYDEATKAWWLDSALPVFE</sequence>
<keyword evidence="2" id="KW-1185">Reference proteome</keyword>
<dbReference type="EMBL" id="JBDKXB010000005">
    <property type="protein sequence ID" value="MEY6431872.1"/>
    <property type="molecule type" value="Genomic_DNA"/>
</dbReference>
<evidence type="ECO:0000313" key="1">
    <source>
        <dbReference type="EMBL" id="MEY6431872.1"/>
    </source>
</evidence>
<evidence type="ECO:0000313" key="2">
    <source>
        <dbReference type="Proteomes" id="UP001564408"/>
    </source>
</evidence>
<dbReference type="Proteomes" id="UP001564408">
    <property type="component" value="Unassembled WGS sequence"/>
</dbReference>
<proteinExistence type="predicted"/>
<accession>A0ABV4BC58</accession>
<reference evidence="1 2" key="1">
    <citation type="submission" date="2024-05" db="EMBL/GenBank/DDBJ databases">
        <title>Genome Sequence and Characterization of the New Strain Purple Sulfur Bacterium of Genus Thioalkalicoccus.</title>
        <authorList>
            <person name="Bryantseva I.A."/>
            <person name="Kyndt J.A."/>
            <person name="Imhoff J.F."/>
        </authorList>
    </citation>
    <scope>NUCLEOTIDE SEQUENCE [LARGE SCALE GENOMIC DNA]</scope>
    <source>
        <strain evidence="1 2">Um2</strain>
    </source>
</reference>
<gene>
    <name evidence="1" type="ORF">ABC977_05545</name>
</gene>